<proteinExistence type="predicted"/>
<feature type="compositionally biased region" description="Low complexity" evidence="1">
    <location>
        <begin position="192"/>
        <end position="213"/>
    </location>
</feature>
<gene>
    <name evidence="2" type="ORF">VSP0166_LOCUS7301</name>
</gene>
<dbReference type="EMBL" id="HBKP01010346">
    <property type="protein sequence ID" value="CAE2216272.1"/>
    <property type="molecule type" value="Transcribed_RNA"/>
</dbReference>
<protein>
    <recommendedName>
        <fullName evidence="3">UBX domain-containing protein</fullName>
    </recommendedName>
</protein>
<dbReference type="AlphaFoldDB" id="A0A7S4I220"/>
<feature type="region of interest" description="Disordered" evidence="1">
    <location>
        <begin position="142"/>
        <end position="249"/>
    </location>
</feature>
<reference evidence="2" key="1">
    <citation type="submission" date="2021-01" db="EMBL/GenBank/DDBJ databases">
        <authorList>
            <person name="Corre E."/>
            <person name="Pelletier E."/>
            <person name="Niang G."/>
            <person name="Scheremetjew M."/>
            <person name="Finn R."/>
            <person name="Kale V."/>
            <person name="Holt S."/>
            <person name="Cochrane G."/>
            <person name="Meng A."/>
            <person name="Brown T."/>
            <person name="Cohen L."/>
        </authorList>
    </citation>
    <scope>NUCLEOTIDE SEQUENCE</scope>
    <source>
        <strain evidence="2">DIVA3 518/3/11/1/6</strain>
    </source>
</reference>
<evidence type="ECO:0000256" key="1">
    <source>
        <dbReference type="SAM" id="MobiDB-lite"/>
    </source>
</evidence>
<sequence length="360" mass="40740">MSTNHRFEPLLRDMQNLISCETKGALNEEERKRRELLDYSVSFCSHPAPEIEPIFDFHYKKNGHRTILESPCDCGFGHFLNGKEYDWVVKFVDIPVGVKRDDHPETVLQKALADHSISSSYELAEKYSNKLRAMYPNFRDLPPEVPSEPQTNSSSVPFVPLALNKHKKRKPKTSEASKSVVESKKEVVEQKTSPTLAAQSAPSTPAAQSAPRTETSKPSGMEEYRLRQKEKMRKQQEETKKKEQFIQDKRNEMDKQRVVIRREQLPMFGVSDVAGESVLFVVNGVEVGSMGFEMAYSHTISHLRVVLDKLLQPTAPYRLILTSISRGMPKIISDQDTLQQAGVTPGGNLIMIPDVSPKFP</sequence>
<accession>A0A7S4I220</accession>
<evidence type="ECO:0000313" key="2">
    <source>
        <dbReference type="EMBL" id="CAE2216272.1"/>
    </source>
</evidence>
<feature type="compositionally biased region" description="Basic and acidic residues" evidence="1">
    <location>
        <begin position="220"/>
        <end position="249"/>
    </location>
</feature>
<name>A0A7S4I220_9EUKA</name>
<organism evidence="2">
    <name type="scientific">Vannella robusta</name>
    <dbReference type="NCBI Taxonomy" id="1487602"/>
    <lineage>
        <taxon>Eukaryota</taxon>
        <taxon>Amoebozoa</taxon>
        <taxon>Discosea</taxon>
        <taxon>Flabellinia</taxon>
        <taxon>Vannellidae</taxon>
        <taxon>Vannella</taxon>
    </lineage>
</organism>
<evidence type="ECO:0008006" key="3">
    <source>
        <dbReference type="Google" id="ProtNLM"/>
    </source>
</evidence>